<organism evidence="1 2">
    <name type="scientific">Metschnikowia pulcherrima</name>
    <dbReference type="NCBI Taxonomy" id="27326"/>
    <lineage>
        <taxon>Eukaryota</taxon>
        <taxon>Fungi</taxon>
        <taxon>Dikarya</taxon>
        <taxon>Ascomycota</taxon>
        <taxon>Saccharomycotina</taxon>
        <taxon>Pichiomycetes</taxon>
        <taxon>Metschnikowiaceae</taxon>
        <taxon>Metschnikowia</taxon>
    </lineage>
</organism>
<dbReference type="AlphaFoldDB" id="A0A8H7LCD9"/>
<evidence type="ECO:0000313" key="1">
    <source>
        <dbReference type="EMBL" id="KAF8002415.1"/>
    </source>
</evidence>
<dbReference type="EMBL" id="JACBPP010000004">
    <property type="protein sequence ID" value="KAF8002415.1"/>
    <property type="molecule type" value="Genomic_DNA"/>
</dbReference>
<gene>
    <name evidence="1" type="ORF">HF325_003380</name>
</gene>
<name>A0A8H7LCD9_9ASCO</name>
<keyword evidence="2" id="KW-1185">Reference proteome</keyword>
<accession>A0A8H7LCD9</accession>
<comment type="caution">
    <text evidence="1">The sequence shown here is derived from an EMBL/GenBank/DDBJ whole genome shotgun (WGS) entry which is preliminary data.</text>
</comment>
<evidence type="ECO:0000313" key="2">
    <source>
        <dbReference type="Proteomes" id="UP000649328"/>
    </source>
</evidence>
<reference evidence="1" key="1">
    <citation type="submission" date="2020-10" db="EMBL/GenBank/DDBJ databases">
        <title>The Whole-Genome Sequence of Metschnikowia persimmonesis, a Novel Endophytic Yeast Species Isolated from Medicinal Plant Diospyros kaki Thumb.</title>
        <authorList>
            <person name="Rahmat E."/>
            <person name="Kang Y."/>
        </authorList>
    </citation>
    <scope>NUCLEOTIDE SEQUENCE</scope>
    <source>
        <strain evidence="1">KIOM G15050</strain>
    </source>
</reference>
<dbReference type="Proteomes" id="UP000649328">
    <property type="component" value="Unassembled WGS sequence"/>
</dbReference>
<sequence length="67" mass="7615">MYFPPHLPRLDDEVRLIDVNNKTRISARSCIPIVQCWKCSNNALMTLTEVDGLSPAFHITAQLSMLE</sequence>
<proteinExistence type="predicted"/>
<protein>
    <submittedName>
        <fullName evidence="1">Uncharacterized protein</fullName>
    </submittedName>
</protein>